<accession>A0AAV7LEF5</accession>
<proteinExistence type="predicted"/>
<protein>
    <submittedName>
        <fullName evidence="1">Uncharacterized protein</fullName>
    </submittedName>
</protein>
<comment type="caution">
    <text evidence="1">The sequence shown here is derived from an EMBL/GenBank/DDBJ whole genome shotgun (WGS) entry which is preliminary data.</text>
</comment>
<organism evidence="1 2">
    <name type="scientific">Pleurodeles waltl</name>
    <name type="common">Iberian ribbed newt</name>
    <dbReference type="NCBI Taxonomy" id="8319"/>
    <lineage>
        <taxon>Eukaryota</taxon>
        <taxon>Metazoa</taxon>
        <taxon>Chordata</taxon>
        <taxon>Craniata</taxon>
        <taxon>Vertebrata</taxon>
        <taxon>Euteleostomi</taxon>
        <taxon>Amphibia</taxon>
        <taxon>Batrachia</taxon>
        <taxon>Caudata</taxon>
        <taxon>Salamandroidea</taxon>
        <taxon>Salamandridae</taxon>
        <taxon>Pleurodelinae</taxon>
        <taxon>Pleurodeles</taxon>
    </lineage>
</organism>
<dbReference type="Proteomes" id="UP001066276">
    <property type="component" value="Chromosome 11"/>
</dbReference>
<dbReference type="AlphaFoldDB" id="A0AAV7LEF5"/>
<reference evidence="1" key="1">
    <citation type="journal article" date="2022" name="bioRxiv">
        <title>Sequencing and chromosome-scale assembly of the giantPleurodeles waltlgenome.</title>
        <authorList>
            <person name="Brown T."/>
            <person name="Elewa A."/>
            <person name="Iarovenko S."/>
            <person name="Subramanian E."/>
            <person name="Araus A.J."/>
            <person name="Petzold A."/>
            <person name="Susuki M."/>
            <person name="Suzuki K.-i.T."/>
            <person name="Hayashi T."/>
            <person name="Toyoda A."/>
            <person name="Oliveira C."/>
            <person name="Osipova E."/>
            <person name="Leigh N.D."/>
            <person name="Simon A."/>
            <person name="Yun M.H."/>
        </authorList>
    </citation>
    <scope>NUCLEOTIDE SEQUENCE</scope>
    <source>
        <strain evidence="1">20211129_DDA</strain>
        <tissue evidence="1">Liver</tissue>
    </source>
</reference>
<gene>
    <name evidence="1" type="ORF">NDU88_002558</name>
</gene>
<evidence type="ECO:0000313" key="2">
    <source>
        <dbReference type="Proteomes" id="UP001066276"/>
    </source>
</evidence>
<evidence type="ECO:0000313" key="1">
    <source>
        <dbReference type="EMBL" id="KAJ1089407.1"/>
    </source>
</evidence>
<sequence length="106" mass="11600">MAEPSRRQTQCSPQKHAADRPYCQAPPLGSLLFTGQQAAGLPALVHGFKVCWSQTTITEVLPSAAAVFAKLGKRLSAKDYVWIVGWPAELRYSAAILRLGKLRPPR</sequence>
<keyword evidence="2" id="KW-1185">Reference proteome</keyword>
<dbReference type="EMBL" id="JANPWB010000015">
    <property type="protein sequence ID" value="KAJ1089407.1"/>
    <property type="molecule type" value="Genomic_DNA"/>
</dbReference>
<name>A0AAV7LEF5_PLEWA</name>